<accession>A0A6G1I6J4</accession>
<dbReference type="AlphaFoldDB" id="A0A6G1I6J4"/>
<evidence type="ECO:0000256" key="1">
    <source>
        <dbReference type="SAM" id="MobiDB-lite"/>
    </source>
</evidence>
<feature type="compositionally biased region" description="Low complexity" evidence="1">
    <location>
        <begin position="1"/>
        <end position="16"/>
    </location>
</feature>
<feature type="compositionally biased region" description="Basic and acidic residues" evidence="1">
    <location>
        <begin position="17"/>
        <end position="31"/>
    </location>
</feature>
<name>A0A6G1I6J4_9PEZI</name>
<proteinExistence type="predicted"/>
<evidence type="ECO:0000313" key="3">
    <source>
        <dbReference type="Proteomes" id="UP000799640"/>
    </source>
</evidence>
<reference evidence="2" key="1">
    <citation type="journal article" date="2020" name="Stud. Mycol.">
        <title>101 Dothideomycetes genomes: a test case for predicting lifestyles and emergence of pathogens.</title>
        <authorList>
            <person name="Haridas S."/>
            <person name="Albert R."/>
            <person name="Binder M."/>
            <person name="Bloem J."/>
            <person name="Labutti K."/>
            <person name="Salamov A."/>
            <person name="Andreopoulos B."/>
            <person name="Baker S."/>
            <person name="Barry K."/>
            <person name="Bills G."/>
            <person name="Bluhm B."/>
            <person name="Cannon C."/>
            <person name="Castanera R."/>
            <person name="Culley D."/>
            <person name="Daum C."/>
            <person name="Ezra D."/>
            <person name="Gonzalez J."/>
            <person name="Henrissat B."/>
            <person name="Kuo A."/>
            <person name="Liang C."/>
            <person name="Lipzen A."/>
            <person name="Lutzoni F."/>
            <person name="Magnuson J."/>
            <person name="Mondo S."/>
            <person name="Nolan M."/>
            <person name="Ohm R."/>
            <person name="Pangilinan J."/>
            <person name="Park H.-J."/>
            <person name="Ramirez L."/>
            <person name="Alfaro M."/>
            <person name="Sun H."/>
            <person name="Tritt A."/>
            <person name="Yoshinaga Y."/>
            <person name="Zwiers L.-H."/>
            <person name="Turgeon B."/>
            <person name="Goodwin S."/>
            <person name="Spatafora J."/>
            <person name="Crous P."/>
            <person name="Grigoriev I."/>
        </authorList>
    </citation>
    <scope>NUCLEOTIDE SEQUENCE</scope>
    <source>
        <strain evidence="2">CBS 262.69</strain>
    </source>
</reference>
<dbReference type="EMBL" id="ML996689">
    <property type="protein sequence ID" value="KAF2403746.1"/>
    <property type="molecule type" value="Genomic_DNA"/>
</dbReference>
<evidence type="ECO:0000313" key="2">
    <source>
        <dbReference type="EMBL" id="KAF2403746.1"/>
    </source>
</evidence>
<protein>
    <submittedName>
        <fullName evidence="2">Uncharacterized protein</fullName>
    </submittedName>
</protein>
<gene>
    <name evidence="2" type="ORF">EJ06DRAFT_519465</name>
</gene>
<keyword evidence="3" id="KW-1185">Reference proteome</keyword>
<feature type="compositionally biased region" description="Basic and acidic residues" evidence="1">
    <location>
        <begin position="100"/>
        <end position="110"/>
    </location>
</feature>
<feature type="region of interest" description="Disordered" evidence="1">
    <location>
        <begin position="1"/>
        <end position="110"/>
    </location>
</feature>
<dbReference type="Proteomes" id="UP000799640">
    <property type="component" value="Unassembled WGS sequence"/>
</dbReference>
<sequence>MQLHVSFFGSPSSRSSDTGERRRTASQESKTRGANGSSRNHVESAEDSAIIGKPHSHHLPSPTRWASRESGSPVSTFEADSIPIACEPETGSLSPGASAREPHLPESPEL</sequence>
<organism evidence="2 3">
    <name type="scientific">Trichodelitschia bisporula</name>
    <dbReference type="NCBI Taxonomy" id="703511"/>
    <lineage>
        <taxon>Eukaryota</taxon>
        <taxon>Fungi</taxon>
        <taxon>Dikarya</taxon>
        <taxon>Ascomycota</taxon>
        <taxon>Pezizomycotina</taxon>
        <taxon>Dothideomycetes</taxon>
        <taxon>Dothideomycetes incertae sedis</taxon>
        <taxon>Phaeotrichales</taxon>
        <taxon>Phaeotrichaceae</taxon>
        <taxon>Trichodelitschia</taxon>
    </lineage>
</organism>